<dbReference type="EMBL" id="WBUI01000013">
    <property type="protein sequence ID" value="KAB2931623.1"/>
    <property type="molecule type" value="Genomic_DNA"/>
</dbReference>
<reference evidence="1 2" key="1">
    <citation type="submission" date="2019-10" db="EMBL/GenBank/DDBJ databases">
        <title>Extracellular Electron Transfer in a Candidatus Methanoperedens spp. Enrichment Culture.</title>
        <authorList>
            <person name="Berger S."/>
            <person name="Rangel Shaw D."/>
            <person name="Berben T."/>
            <person name="In 'T Zandt M."/>
            <person name="Frank J."/>
            <person name="Reimann J."/>
            <person name="Jetten M.S.M."/>
            <person name="Welte C.U."/>
        </authorList>
    </citation>
    <scope>NUCLEOTIDE SEQUENCE [LARGE SCALE GENOMIC DNA]</scope>
    <source>
        <strain evidence="1">SB12</strain>
    </source>
</reference>
<gene>
    <name evidence="1" type="ORF">F9K24_13580</name>
</gene>
<evidence type="ECO:0000313" key="2">
    <source>
        <dbReference type="Proteomes" id="UP000460298"/>
    </source>
</evidence>
<dbReference type="AlphaFoldDB" id="A0A833H0H9"/>
<sequence>MPLKSDLPPHEAQALARKRLVQTCHDMLDGRLTFLEGTIMICSLRFDLGIQERDPDIIVFVGIDSQTDYLPPAHTHHLWDSNALKRLQPEFEREEAWAREYGTPACENLIRRFSQETGESAGNSIS</sequence>
<comment type="caution">
    <text evidence="1">The sequence shown here is derived from an EMBL/GenBank/DDBJ whole genome shotgun (WGS) entry which is preliminary data.</text>
</comment>
<accession>A0A833H0H9</accession>
<proteinExistence type="predicted"/>
<name>A0A833H0H9_9LEPT</name>
<organism evidence="1 2">
    <name type="scientific">Leptonema illini</name>
    <dbReference type="NCBI Taxonomy" id="183"/>
    <lineage>
        <taxon>Bacteria</taxon>
        <taxon>Pseudomonadati</taxon>
        <taxon>Spirochaetota</taxon>
        <taxon>Spirochaetia</taxon>
        <taxon>Leptospirales</taxon>
        <taxon>Leptospiraceae</taxon>
        <taxon>Leptonema</taxon>
    </lineage>
</organism>
<dbReference type="Proteomes" id="UP000460298">
    <property type="component" value="Unassembled WGS sequence"/>
</dbReference>
<evidence type="ECO:0000313" key="1">
    <source>
        <dbReference type="EMBL" id="KAB2931623.1"/>
    </source>
</evidence>
<protein>
    <submittedName>
        <fullName evidence="1">DUF2489 domain-containing protein</fullName>
    </submittedName>
</protein>